<keyword evidence="4" id="KW-0963">Cytoplasm</keyword>
<gene>
    <name evidence="13" type="ORF">P5673_000674</name>
</gene>
<feature type="binding site" evidence="11">
    <location>
        <position position="111"/>
    </location>
    <ligand>
        <name>S-adenosyl-L-methionine</name>
        <dbReference type="ChEBI" id="CHEBI:59789"/>
    </ligand>
</feature>
<dbReference type="GO" id="GO:0051254">
    <property type="term" value="P:positive regulation of RNA metabolic process"/>
    <property type="evidence" value="ECO:0007669"/>
    <property type="project" value="UniProtKB-ARBA"/>
</dbReference>
<dbReference type="InterPro" id="IPR010286">
    <property type="entry name" value="METTL16/RlmF"/>
</dbReference>
<evidence type="ECO:0000256" key="8">
    <source>
        <dbReference type="ARBA" id="ARBA00022884"/>
    </source>
</evidence>
<keyword evidence="9" id="KW-0539">Nucleus</keyword>
<evidence type="ECO:0000313" key="14">
    <source>
        <dbReference type="Proteomes" id="UP001249851"/>
    </source>
</evidence>
<evidence type="ECO:0000256" key="4">
    <source>
        <dbReference type="ARBA" id="ARBA00022490"/>
    </source>
</evidence>
<comment type="subcellular location">
    <subcellularLocation>
        <location evidence="2">Cytoplasm</location>
    </subcellularLocation>
    <subcellularLocation>
        <location evidence="1">Nucleus</location>
    </subcellularLocation>
</comment>
<feature type="binding site" evidence="11">
    <location>
        <position position="134"/>
    </location>
    <ligand>
        <name>S-adenosyl-L-methionine</name>
        <dbReference type="ChEBI" id="CHEBI:59789"/>
    </ligand>
</feature>
<name>A0AAD9R7F2_ACRCE</name>
<dbReference type="SUPFAM" id="SSF53335">
    <property type="entry name" value="S-adenosyl-L-methionine-dependent methyltransferases"/>
    <property type="match status" value="1"/>
</dbReference>
<evidence type="ECO:0000256" key="9">
    <source>
        <dbReference type="ARBA" id="ARBA00023242"/>
    </source>
</evidence>
<dbReference type="EC" id="2.1.1.-" evidence="10"/>
<evidence type="ECO:0000256" key="11">
    <source>
        <dbReference type="PIRSR" id="PIRSR037350-1"/>
    </source>
</evidence>
<dbReference type="PANTHER" id="PTHR13393:SF0">
    <property type="entry name" value="RNA N6-ADENOSINE-METHYLTRANSFERASE METTL16"/>
    <property type="match status" value="1"/>
</dbReference>
<feature type="region of interest" description="Disordered" evidence="12">
    <location>
        <begin position="386"/>
        <end position="440"/>
    </location>
</feature>
<evidence type="ECO:0000256" key="7">
    <source>
        <dbReference type="ARBA" id="ARBA00022691"/>
    </source>
</evidence>
<keyword evidence="5 10" id="KW-0489">Methyltransferase</keyword>
<evidence type="ECO:0000256" key="2">
    <source>
        <dbReference type="ARBA" id="ARBA00004496"/>
    </source>
</evidence>
<evidence type="ECO:0000313" key="13">
    <source>
        <dbReference type="EMBL" id="KAK2574498.1"/>
    </source>
</evidence>
<dbReference type="AlphaFoldDB" id="A0AAD9R7F2"/>
<evidence type="ECO:0000256" key="6">
    <source>
        <dbReference type="ARBA" id="ARBA00022679"/>
    </source>
</evidence>
<dbReference type="InterPro" id="IPR029063">
    <property type="entry name" value="SAM-dependent_MTases_sf"/>
</dbReference>
<comment type="caution">
    <text evidence="13">The sequence shown here is derived from an EMBL/GenBank/DDBJ whole genome shotgun (WGS) entry which is preliminary data.</text>
</comment>
<feature type="binding site" evidence="11">
    <location>
        <position position="82"/>
    </location>
    <ligand>
        <name>S-adenosyl-L-methionine</name>
        <dbReference type="ChEBI" id="CHEBI:59789"/>
    </ligand>
</feature>
<feature type="compositionally biased region" description="Basic and acidic residues" evidence="12">
    <location>
        <begin position="408"/>
        <end position="420"/>
    </location>
</feature>
<comment type="similarity">
    <text evidence="3 10">Belongs to the methyltransferase superfamily. METTL16/RlmF family.</text>
</comment>
<evidence type="ECO:0000256" key="5">
    <source>
        <dbReference type="ARBA" id="ARBA00022603"/>
    </source>
</evidence>
<organism evidence="13 14">
    <name type="scientific">Acropora cervicornis</name>
    <name type="common">Staghorn coral</name>
    <dbReference type="NCBI Taxonomy" id="6130"/>
    <lineage>
        <taxon>Eukaryota</taxon>
        <taxon>Metazoa</taxon>
        <taxon>Cnidaria</taxon>
        <taxon>Anthozoa</taxon>
        <taxon>Hexacorallia</taxon>
        <taxon>Scleractinia</taxon>
        <taxon>Astrocoeniina</taxon>
        <taxon>Acroporidae</taxon>
        <taxon>Acropora</taxon>
    </lineage>
</organism>
<dbReference type="Pfam" id="PF05971">
    <property type="entry name" value="Methyltransf_10"/>
    <property type="match status" value="1"/>
</dbReference>
<accession>A0AAD9R7F2</accession>
<dbReference type="Gene3D" id="3.40.50.150">
    <property type="entry name" value="Vaccinia Virus protein VP39"/>
    <property type="match status" value="1"/>
</dbReference>
<evidence type="ECO:0000256" key="10">
    <source>
        <dbReference type="PIRNR" id="PIRNR037350"/>
    </source>
</evidence>
<evidence type="ECO:0000256" key="1">
    <source>
        <dbReference type="ARBA" id="ARBA00004123"/>
    </source>
</evidence>
<dbReference type="GO" id="GO:0070475">
    <property type="term" value="P:rRNA base methylation"/>
    <property type="evidence" value="ECO:0007669"/>
    <property type="project" value="TreeGrafter"/>
</dbReference>
<dbReference type="GO" id="GO:0001734">
    <property type="term" value="F:mRNA m(6)A methyltransferase activity"/>
    <property type="evidence" value="ECO:0007669"/>
    <property type="project" value="UniProtKB-ARBA"/>
</dbReference>
<keyword evidence="6 10" id="KW-0808">Transferase</keyword>
<dbReference type="GO" id="GO:0043488">
    <property type="term" value="P:regulation of mRNA stability"/>
    <property type="evidence" value="ECO:0007669"/>
    <property type="project" value="UniProtKB-ARBA"/>
</dbReference>
<evidence type="ECO:0000256" key="12">
    <source>
        <dbReference type="SAM" id="MobiDB-lite"/>
    </source>
</evidence>
<keyword evidence="8" id="KW-0694">RNA-binding</keyword>
<reference evidence="13" key="2">
    <citation type="journal article" date="2023" name="Science">
        <title>Genomic signatures of disease resistance in endangered staghorn corals.</title>
        <authorList>
            <person name="Vollmer S.V."/>
            <person name="Selwyn J.D."/>
            <person name="Despard B.A."/>
            <person name="Roesel C.L."/>
        </authorList>
    </citation>
    <scope>NUCLEOTIDE SEQUENCE</scope>
    <source>
        <strain evidence="13">K2</strain>
    </source>
</reference>
<sequence>MGFNELMHPRNVYRKSPPDFKILAETFEYFRAFVKESSSGHCTLNFKDPSALRALTYALLEKDFGLNLSIPLDRLIPTIPLRLNYVLWIEDLISCLPEVFRHVTVRGFDVGTGASCIYPLLGAKLNGWHFLATEVDELSVSFAEKNVKGNGLESKIKALIPVKQVTNGRFLRIPLQDEEQKAFDFCMCNPPFFISEFEASHGSARSEKRPQPTGVCTGAQTETVTGGGEVEFVKEIIKDSLILKEQISWYTSMLGKKSSLAPVLAYLRDNNVKTITTTEFCQGQTMRWGVAWSYLPDVTVQESPCKRRKRAKKSKPLQIVVPDHFLTSQARTDKQMERGANKVTAMANYVKSTLEKLKVDMKTEDEVDQSKTRVVFRCNASEKTWANQRRKRREKLRHSTLHVSGHPSRNDTDRQQEGEKSISGTENDTGTKAVDPSSFSGDFKGSEVCCIESTSNNNTSQQGDTDPRPLVSFIVRVGTGEEVGGDLPSESVLLEMTWIDGHNKNDLYQLFQFFQNKLSES</sequence>
<proteinExistence type="inferred from homology"/>
<dbReference type="GO" id="GO:0005737">
    <property type="term" value="C:cytoplasm"/>
    <property type="evidence" value="ECO:0007669"/>
    <property type="project" value="UniProtKB-SubCell"/>
</dbReference>
<keyword evidence="7 11" id="KW-0949">S-adenosyl-L-methionine</keyword>
<feature type="compositionally biased region" description="Basic residues" evidence="12">
    <location>
        <begin position="388"/>
        <end position="400"/>
    </location>
</feature>
<reference evidence="13" key="1">
    <citation type="journal article" date="2023" name="G3 (Bethesda)">
        <title>Whole genome assembly and annotation of the endangered Caribbean coral Acropora cervicornis.</title>
        <authorList>
            <person name="Selwyn J.D."/>
            <person name="Vollmer S.V."/>
        </authorList>
    </citation>
    <scope>NUCLEOTIDE SEQUENCE</scope>
    <source>
        <strain evidence="13">K2</strain>
    </source>
</reference>
<dbReference type="InterPro" id="IPR017182">
    <property type="entry name" value="METTL16/PsiM"/>
</dbReference>
<dbReference type="PIRSF" id="PIRSF037350">
    <property type="entry name" value="Mtase_ZK1128_prd"/>
    <property type="match status" value="1"/>
</dbReference>
<dbReference type="EMBL" id="JARQWQ010000001">
    <property type="protein sequence ID" value="KAK2574498.1"/>
    <property type="molecule type" value="Genomic_DNA"/>
</dbReference>
<evidence type="ECO:0000256" key="3">
    <source>
        <dbReference type="ARBA" id="ARBA00005878"/>
    </source>
</evidence>
<feature type="binding site" evidence="11">
    <location>
        <position position="189"/>
    </location>
    <ligand>
        <name>S-adenosyl-L-methionine</name>
        <dbReference type="ChEBI" id="CHEBI:59789"/>
    </ligand>
</feature>
<dbReference type="GO" id="GO:0003723">
    <property type="term" value="F:RNA binding"/>
    <property type="evidence" value="ECO:0007669"/>
    <property type="project" value="UniProtKB-KW"/>
</dbReference>
<dbReference type="PANTHER" id="PTHR13393">
    <property type="entry name" value="SAM-DEPENDENT METHYLTRANSFERASE"/>
    <property type="match status" value="1"/>
</dbReference>
<keyword evidence="14" id="KW-1185">Reference proteome</keyword>
<dbReference type="GO" id="GO:0006397">
    <property type="term" value="P:mRNA processing"/>
    <property type="evidence" value="ECO:0007669"/>
    <property type="project" value="UniProtKB-ARBA"/>
</dbReference>
<dbReference type="FunFam" id="3.40.50.150:FF:000062">
    <property type="entry name" value="U6 small nuclear RNA (adenine-(43)-N(6))-methyltransferase"/>
    <property type="match status" value="1"/>
</dbReference>
<dbReference type="GO" id="GO:0005634">
    <property type="term" value="C:nucleus"/>
    <property type="evidence" value="ECO:0007669"/>
    <property type="project" value="UniProtKB-SubCell"/>
</dbReference>
<dbReference type="CDD" id="cd02440">
    <property type="entry name" value="AdoMet_MTases"/>
    <property type="match status" value="1"/>
</dbReference>
<dbReference type="Proteomes" id="UP001249851">
    <property type="component" value="Unassembled WGS sequence"/>
</dbReference>
<protein>
    <recommendedName>
        <fullName evidence="10">U6 small nuclear RNA (adenine-(43)-N(6))-methyltransferase</fullName>
        <ecNumber evidence="10">2.1.1.-</ecNumber>
    </recommendedName>
</protein>
<dbReference type="GO" id="GO:0009896">
    <property type="term" value="P:positive regulation of catabolic process"/>
    <property type="evidence" value="ECO:0007669"/>
    <property type="project" value="UniProtKB-ARBA"/>
</dbReference>